<organism evidence="2 3">
    <name type="scientific">Jeotgalibacillus malaysiensis</name>
    <dbReference type="NCBI Taxonomy" id="1508404"/>
    <lineage>
        <taxon>Bacteria</taxon>
        <taxon>Bacillati</taxon>
        <taxon>Bacillota</taxon>
        <taxon>Bacilli</taxon>
        <taxon>Bacillales</taxon>
        <taxon>Caryophanaceae</taxon>
        <taxon>Jeotgalibacillus</taxon>
    </lineage>
</organism>
<keyword evidence="1" id="KW-0472">Membrane</keyword>
<dbReference type="KEGG" id="jeo:JMA_14080"/>
<dbReference type="AlphaFoldDB" id="A0A0B5AK44"/>
<dbReference type="STRING" id="1508404.JMA_14080"/>
<dbReference type="InterPro" id="IPR058887">
    <property type="entry name" value="YuzI-like"/>
</dbReference>
<accession>A0A0B5AK44</accession>
<proteinExistence type="predicted"/>
<keyword evidence="1" id="KW-1133">Transmembrane helix</keyword>
<dbReference type="EMBL" id="CP009416">
    <property type="protein sequence ID" value="AJD90725.1"/>
    <property type="molecule type" value="Genomic_DNA"/>
</dbReference>
<dbReference type="Pfam" id="PF26135">
    <property type="entry name" value="YuzI"/>
    <property type="match status" value="1"/>
</dbReference>
<feature type="transmembrane region" description="Helical" evidence="1">
    <location>
        <begin position="5"/>
        <end position="26"/>
    </location>
</feature>
<gene>
    <name evidence="2" type="ORF">JMA_14080</name>
</gene>
<sequence length="71" mass="7834">MLIRLLLYITGFILLSSGFLHSMIFLNLIPSGNSTIEYITYLFSHSETYGIPAGALLIHLSTLKKSGSSRT</sequence>
<protein>
    <submittedName>
        <fullName evidence="2">Uncharacterized protein</fullName>
    </submittedName>
</protein>
<name>A0A0B5AK44_9BACL</name>
<feature type="transmembrane region" description="Helical" evidence="1">
    <location>
        <begin position="38"/>
        <end position="60"/>
    </location>
</feature>
<keyword evidence="1" id="KW-0812">Transmembrane</keyword>
<reference evidence="2 3" key="1">
    <citation type="submission" date="2014-08" db="EMBL/GenBank/DDBJ databases">
        <title>Complete genome of a marine bacteria Jeotgalibacillus malaysiensis.</title>
        <authorList>
            <person name="Yaakop A.S."/>
            <person name="Chan K.-G."/>
            <person name="Goh K.M."/>
        </authorList>
    </citation>
    <scope>NUCLEOTIDE SEQUENCE [LARGE SCALE GENOMIC DNA]</scope>
    <source>
        <strain evidence="2 3">D5</strain>
    </source>
</reference>
<evidence type="ECO:0000313" key="3">
    <source>
        <dbReference type="Proteomes" id="UP000031449"/>
    </source>
</evidence>
<dbReference type="BioCyc" id="JESP1508404:G14D9-10662-MONOMER"/>
<evidence type="ECO:0000313" key="2">
    <source>
        <dbReference type="EMBL" id="AJD90725.1"/>
    </source>
</evidence>
<dbReference type="Proteomes" id="UP000031449">
    <property type="component" value="Chromosome"/>
</dbReference>
<keyword evidence="3" id="KW-1185">Reference proteome</keyword>
<dbReference type="HOGENOM" id="CLU_2734632_0_0_9"/>
<evidence type="ECO:0000256" key="1">
    <source>
        <dbReference type="SAM" id="Phobius"/>
    </source>
</evidence>